<protein>
    <submittedName>
        <fullName evidence="2">Uncharacterized protein</fullName>
    </submittedName>
</protein>
<dbReference type="Proteomes" id="UP000709295">
    <property type="component" value="Unassembled WGS sequence"/>
</dbReference>
<reference evidence="2" key="1">
    <citation type="submission" date="2021-01" db="EMBL/GenBank/DDBJ databases">
        <title>Phytophthora aleatoria, a newly-described species from Pinus radiata is distinct from Phytophthora cactorum isolates based on comparative genomics.</title>
        <authorList>
            <person name="Mcdougal R."/>
            <person name="Panda P."/>
            <person name="Williams N."/>
            <person name="Studholme D.J."/>
        </authorList>
    </citation>
    <scope>NUCLEOTIDE SEQUENCE</scope>
    <source>
        <strain evidence="2">NZFS 4037</strain>
    </source>
</reference>
<name>A0A8J5M2C4_9STRA</name>
<accession>A0A8J5M2C4</accession>
<organism evidence="2 3">
    <name type="scientific">Phytophthora aleatoria</name>
    <dbReference type="NCBI Taxonomy" id="2496075"/>
    <lineage>
        <taxon>Eukaryota</taxon>
        <taxon>Sar</taxon>
        <taxon>Stramenopiles</taxon>
        <taxon>Oomycota</taxon>
        <taxon>Peronosporomycetes</taxon>
        <taxon>Peronosporales</taxon>
        <taxon>Peronosporaceae</taxon>
        <taxon>Phytophthora</taxon>
    </lineage>
</organism>
<gene>
    <name evidence="2" type="ORF">JG688_00009551</name>
</gene>
<dbReference type="EMBL" id="JAENGY010000552">
    <property type="protein sequence ID" value="KAG6960529.1"/>
    <property type="molecule type" value="Genomic_DNA"/>
</dbReference>
<evidence type="ECO:0000313" key="3">
    <source>
        <dbReference type="Proteomes" id="UP000709295"/>
    </source>
</evidence>
<sequence length="263" mass="29757">MFKPPVQAALPKTKERKCVSNSTQEGRPTSRRKRSNDLSSNASDEEALSPRADDDDVEQDNLEVQRQNRLLTTTKVRTLSAFLSMNNRLVAQFCLDRLQCYESQVSRSTINEGDMPSVNMTDFSRKNCIQPVAKDPTYMELFEALGNLRQFGESFYNESTVEVLRAVELWGGVVLADRLSTVLLVKDELFLHTPFLPELLYEQQKDIMAALKTQLEVKTSVASGGYSSSRDFRSTSKPKGTPKEVLRVLPKQGSLTLCMKYLW</sequence>
<dbReference type="AlphaFoldDB" id="A0A8J5M2C4"/>
<feature type="region of interest" description="Disordered" evidence="1">
    <location>
        <begin position="224"/>
        <end position="243"/>
    </location>
</feature>
<proteinExistence type="predicted"/>
<comment type="caution">
    <text evidence="2">The sequence shown here is derived from an EMBL/GenBank/DDBJ whole genome shotgun (WGS) entry which is preliminary data.</text>
</comment>
<keyword evidence="3" id="KW-1185">Reference proteome</keyword>
<evidence type="ECO:0000313" key="2">
    <source>
        <dbReference type="EMBL" id="KAG6960529.1"/>
    </source>
</evidence>
<feature type="region of interest" description="Disordered" evidence="1">
    <location>
        <begin position="1"/>
        <end position="60"/>
    </location>
</feature>
<feature type="compositionally biased region" description="Acidic residues" evidence="1">
    <location>
        <begin position="43"/>
        <end position="60"/>
    </location>
</feature>
<evidence type="ECO:0000256" key="1">
    <source>
        <dbReference type="SAM" id="MobiDB-lite"/>
    </source>
</evidence>